<evidence type="ECO:0000256" key="4">
    <source>
        <dbReference type="ARBA" id="ARBA00022692"/>
    </source>
</evidence>
<evidence type="ECO:0000256" key="2">
    <source>
        <dbReference type="ARBA" id="ARBA00008789"/>
    </source>
</evidence>
<dbReference type="OrthoDB" id="8190653at2759"/>
<gene>
    <name evidence="9" type="ORF">C7M84_012091</name>
</gene>
<comment type="similarity">
    <text evidence="2 7">Belongs to the XK family.</text>
</comment>
<name>A0A3R7QJR2_PENVA</name>
<feature type="transmembrane region" description="Helical" evidence="7">
    <location>
        <begin position="227"/>
        <end position="248"/>
    </location>
</feature>
<dbReference type="PANTHER" id="PTHR16024:SF6">
    <property type="entry name" value="XK-RELATED PROTEIN"/>
    <property type="match status" value="1"/>
</dbReference>
<evidence type="ECO:0000256" key="7">
    <source>
        <dbReference type="RuleBase" id="RU910716"/>
    </source>
</evidence>
<evidence type="ECO:0000256" key="6">
    <source>
        <dbReference type="ARBA" id="ARBA00023136"/>
    </source>
</evidence>
<comment type="caution">
    <text evidence="9">The sequence shown here is derived from an EMBL/GenBank/DDBJ whole genome shotgun (WGS) entry which is preliminary data.</text>
</comment>
<feature type="transmembrane region" description="Helical" evidence="7">
    <location>
        <begin position="200"/>
        <end position="221"/>
    </location>
</feature>
<dbReference type="InterPro" id="IPR050895">
    <property type="entry name" value="XK-related_scramblase"/>
</dbReference>
<evidence type="ECO:0000256" key="1">
    <source>
        <dbReference type="ARBA" id="ARBA00004651"/>
    </source>
</evidence>
<feature type="transmembrane region" description="Helical" evidence="7">
    <location>
        <begin position="255"/>
        <end position="272"/>
    </location>
</feature>
<dbReference type="InterPro" id="IPR018629">
    <property type="entry name" value="XK-rel"/>
</dbReference>
<dbReference type="AlphaFoldDB" id="A0A3R7QJR2"/>
<comment type="subcellular location">
    <subcellularLocation>
        <location evidence="1">Cell membrane</location>
        <topology evidence="1">Multi-pass membrane protein</topology>
    </subcellularLocation>
    <subcellularLocation>
        <location evidence="7">Membrane</location>
        <topology evidence="7">Multi-pass membrane protein</topology>
    </subcellularLocation>
</comment>
<evidence type="ECO:0000256" key="3">
    <source>
        <dbReference type="ARBA" id="ARBA00022475"/>
    </source>
</evidence>
<evidence type="ECO:0000256" key="5">
    <source>
        <dbReference type="ARBA" id="ARBA00022989"/>
    </source>
</evidence>
<dbReference type="Proteomes" id="UP000283509">
    <property type="component" value="Unassembled WGS sequence"/>
</dbReference>
<evidence type="ECO:0000256" key="8">
    <source>
        <dbReference type="SAM" id="MobiDB-lite"/>
    </source>
</evidence>
<feature type="transmembrane region" description="Helical" evidence="7">
    <location>
        <begin position="330"/>
        <end position="350"/>
    </location>
</feature>
<proteinExistence type="inferred from homology"/>
<sequence>MQLSLYVLDIVTDIGVAVTDYRAGDYMFAYLTLGFVFAPGFLFSLFAFTEVLSNNTGLLACFKAPLWLISFPVLPLWPVVRDLRQIFHGVMALFPSRRQHHLEYLNRPSRAYLVKFLEAFAEAAPQLLLRLYKITLRRQLLPFSQFETLEIVQISFSLLTLTTKIISTHQKNITTSQVINGDMEDSQRFRMPSPVSPPQILAVLWWAGFLVARFQAMALFAGSWKAWIFLVIGLHVALVFLFQTVAAGKNRLKRVFIYLFSAFVFIFAYLQFNMKARLKVAAWFPYTVYAILVFLENSVMLVMWFMSQMNAASALPEEEQAVYTIHRERLIFIHYGCFCFSLFMMILTFVCAPGPPPDAREEDEKENVGATVTKVSSFSHG</sequence>
<accession>A0A3R7QJR2</accession>
<feature type="region of interest" description="Disordered" evidence="8">
    <location>
        <begin position="358"/>
        <end position="381"/>
    </location>
</feature>
<reference evidence="9 10" key="1">
    <citation type="submission" date="2018-04" db="EMBL/GenBank/DDBJ databases">
        <authorList>
            <person name="Zhang X."/>
            <person name="Yuan J."/>
            <person name="Li F."/>
            <person name="Xiang J."/>
        </authorList>
    </citation>
    <scope>NUCLEOTIDE SEQUENCE [LARGE SCALE GENOMIC DNA]</scope>
    <source>
        <tissue evidence="9">Muscle</tissue>
    </source>
</reference>
<reference evidence="9 10" key="2">
    <citation type="submission" date="2019-01" db="EMBL/GenBank/DDBJ databases">
        <title>The decoding of complex shrimp genome reveals the adaptation for benthos swimmer, frequently molting mechanism and breeding impact on genome.</title>
        <authorList>
            <person name="Sun Y."/>
            <person name="Gao Y."/>
            <person name="Yu Y."/>
        </authorList>
    </citation>
    <scope>NUCLEOTIDE SEQUENCE [LARGE SCALE GENOMIC DNA]</scope>
    <source>
        <tissue evidence="9">Muscle</tissue>
    </source>
</reference>
<evidence type="ECO:0000313" key="9">
    <source>
        <dbReference type="EMBL" id="ROT69708.1"/>
    </source>
</evidence>
<evidence type="ECO:0000313" key="10">
    <source>
        <dbReference type="Proteomes" id="UP000283509"/>
    </source>
</evidence>
<feature type="transmembrane region" description="Helical" evidence="7">
    <location>
        <begin position="27"/>
        <end position="48"/>
    </location>
</feature>
<keyword evidence="10" id="KW-1185">Reference proteome</keyword>
<organism evidence="9 10">
    <name type="scientific">Penaeus vannamei</name>
    <name type="common">Whiteleg shrimp</name>
    <name type="synonym">Litopenaeus vannamei</name>
    <dbReference type="NCBI Taxonomy" id="6689"/>
    <lineage>
        <taxon>Eukaryota</taxon>
        <taxon>Metazoa</taxon>
        <taxon>Ecdysozoa</taxon>
        <taxon>Arthropoda</taxon>
        <taxon>Crustacea</taxon>
        <taxon>Multicrustacea</taxon>
        <taxon>Malacostraca</taxon>
        <taxon>Eumalacostraca</taxon>
        <taxon>Eucarida</taxon>
        <taxon>Decapoda</taxon>
        <taxon>Dendrobranchiata</taxon>
        <taxon>Penaeoidea</taxon>
        <taxon>Penaeidae</taxon>
        <taxon>Penaeus</taxon>
    </lineage>
</organism>
<keyword evidence="4 7" id="KW-0812">Transmembrane</keyword>
<keyword evidence="3" id="KW-1003">Cell membrane</keyword>
<dbReference type="Pfam" id="PF09815">
    <property type="entry name" value="XK-related"/>
    <property type="match status" value="1"/>
</dbReference>
<protein>
    <recommendedName>
        <fullName evidence="7">XK-related protein</fullName>
    </recommendedName>
</protein>
<dbReference type="EMBL" id="QCYY01002528">
    <property type="protein sequence ID" value="ROT69708.1"/>
    <property type="molecule type" value="Genomic_DNA"/>
</dbReference>
<dbReference type="GO" id="GO:0005886">
    <property type="term" value="C:plasma membrane"/>
    <property type="evidence" value="ECO:0007669"/>
    <property type="project" value="UniProtKB-SubCell"/>
</dbReference>
<feature type="transmembrane region" description="Helical" evidence="7">
    <location>
        <begin position="60"/>
        <end position="80"/>
    </location>
</feature>
<keyword evidence="5 7" id="KW-1133">Transmembrane helix</keyword>
<feature type="transmembrane region" description="Helical" evidence="7">
    <location>
        <begin position="284"/>
        <end position="306"/>
    </location>
</feature>
<keyword evidence="6 7" id="KW-0472">Membrane</keyword>
<dbReference type="PANTHER" id="PTHR16024">
    <property type="entry name" value="XK-RELATED PROTEIN"/>
    <property type="match status" value="1"/>
</dbReference>